<evidence type="ECO:0000313" key="8">
    <source>
        <dbReference type="EMBL" id="CAB4834606.1"/>
    </source>
</evidence>
<dbReference type="PROSITE" id="PS00198">
    <property type="entry name" value="4FE4S_FER_1"/>
    <property type="match status" value="2"/>
</dbReference>
<protein>
    <submittedName>
        <fullName evidence="8">Unannotated protein</fullName>
    </submittedName>
</protein>
<dbReference type="Pfam" id="PF02754">
    <property type="entry name" value="CCG"/>
    <property type="match status" value="2"/>
</dbReference>
<accession>A0A6J7ANU5</accession>
<dbReference type="GO" id="GO:0016491">
    <property type="term" value="F:oxidoreductase activity"/>
    <property type="evidence" value="ECO:0007669"/>
    <property type="project" value="UniProtKB-ARBA"/>
</dbReference>
<gene>
    <name evidence="7" type="ORF">UFOPK2754_01783</name>
    <name evidence="8" type="ORF">UFOPK3139_02137</name>
    <name evidence="9" type="ORF">UFOPK3543_03262</name>
</gene>
<dbReference type="Gene3D" id="3.30.70.20">
    <property type="match status" value="1"/>
</dbReference>
<evidence type="ECO:0000256" key="5">
    <source>
        <dbReference type="ARBA" id="ARBA00023014"/>
    </source>
</evidence>
<dbReference type="EMBL" id="CAEZYR010000064">
    <property type="protein sequence ID" value="CAB4750592.1"/>
    <property type="molecule type" value="Genomic_DNA"/>
</dbReference>
<dbReference type="PROSITE" id="PS51379">
    <property type="entry name" value="4FE4S_FER_2"/>
    <property type="match status" value="1"/>
</dbReference>
<evidence type="ECO:0000256" key="2">
    <source>
        <dbReference type="ARBA" id="ARBA00022723"/>
    </source>
</evidence>
<sequence length="443" mass="49095">MTTTYDPFHPQYFVDADLREEMTRVYDLCHGCRLCFKFCPSFPSLFSFIDQHDDQDAARLTRGEQDQVVDECFQCKLCYVNCPYTPGQHEWALDFPRLMMRADQVRFRDEKRSVHTKLTDAALAKTDLVGKVSTLAAPLANLAIRTPGSGVRKVIEKTVGIANERVLPPYARQRFSTWFRKRGGSKLAREKQAQVALFPTCLVEYQNVGVGHDTVKVLEHNGIECSLPKGMQCCGAPALHQGDVETFRKLARNNIGVLASAVREAERNGHDLPIIVTQPTCGYVLKKDYVGYIGGADAELVASKTRDVSEYVWQIHKGEDSELDCDFPGIVPATTTYHAPCHLRAQNIGLKSRDILKLTGTQVTVVAECSAIDGTWGLRAENFEMSRGVAAKMANAIKKADTEALAGDCSLANGGIVLETGRQPVHPIQQFARAYGIPEEPTR</sequence>
<dbReference type="PANTHER" id="PTHR32479">
    <property type="entry name" value="GLYCOLATE OXIDASE IRON-SULFUR SUBUNIT"/>
    <property type="match status" value="1"/>
</dbReference>
<proteinExistence type="predicted"/>
<evidence type="ECO:0000313" key="9">
    <source>
        <dbReference type="EMBL" id="CAB4941125.1"/>
    </source>
</evidence>
<dbReference type="EMBL" id="CAFBMH010000234">
    <property type="protein sequence ID" value="CAB4941125.1"/>
    <property type="molecule type" value="Genomic_DNA"/>
</dbReference>
<dbReference type="InterPro" id="IPR017900">
    <property type="entry name" value="4Fe4S_Fe_S_CS"/>
</dbReference>
<dbReference type="GO" id="GO:0051539">
    <property type="term" value="F:4 iron, 4 sulfur cluster binding"/>
    <property type="evidence" value="ECO:0007669"/>
    <property type="project" value="UniProtKB-KW"/>
</dbReference>
<dbReference type="GO" id="GO:0046872">
    <property type="term" value="F:metal ion binding"/>
    <property type="evidence" value="ECO:0007669"/>
    <property type="project" value="UniProtKB-KW"/>
</dbReference>
<evidence type="ECO:0000259" key="6">
    <source>
        <dbReference type="PROSITE" id="PS51379"/>
    </source>
</evidence>
<dbReference type="InterPro" id="IPR017896">
    <property type="entry name" value="4Fe4S_Fe-S-bd"/>
</dbReference>
<dbReference type="InterPro" id="IPR004017">
    <property type="entry name" value="Cys_rich_dom"/>
</dbReference>
<evidence type="ECO:0000256" key="3">
    <source>
        <dbReference type="ARBA" id="ARBA00022737"/>
    </source>
</evidence>
<dbReference type="AlphaFoldDB" id="A0A6J7ANU5"/>
<dbReference type="EMBL" id="CAFABA010000099">
    <property type="protein sequence ID" value="CAB4834606.1"/>
    <property type="molecule type" value="Genomic_DNA"/>
</dbReference>
<dbReference type="Pfam" id="PF13237">
    <property type="entry name" value="Fer4_10"/>
    <property type="match status" value="1"/>
</dbReference>
<evidence type="ECO:0000313" key="7">
    <source>
        <dbReference type="EMBL" id="CAB4750592.1"/>
    </source>
</evidence>
<keyword evidence="4" id="KW-0408">Iron</keyword>
<name>A0A6J7ANU5_9ZZZZ</name>
<keyword evidence="5" id="KW-0411">Iron-sulfur</keyword>
<organism evidence="8">
    <name type="scientific">freshwater metagenome</name>
    <dbReference type="NCBI Taxonomy" id="449393"/>
    <lineage>
        <taxon>unclassified sequences</taxon>
        <taxon>metagenomes</taxon>
        <taxon>ecological metagenomes</taxon>
    </lineage>
</organism>
<reference evidence="8" key="1">
    <citation type="submission" date="2020-05" db="EMBL/GenBank/DDBJ databases">
        <authorList>
            <person name="Chiriac C."/>
            <person name="Salcher M."/>
            <person name="Ghai R."/>
            <person name="Kavagutti S V."/>
        </authorList>
    </citation>
    <scope>NUCLEOTIDE SEQUENCE</scope>
</reference>
<keyword evidence="3" id="KW-0677">Repeat</keyword>
<evidence type="ECO:0000256" key="4">
    <source>
        <dbReference type="ARBA" id="ARBA00023004"/>
    </source>
</evidence>
<feature type="domain" description="4Fe-4S ferredoxin-type" evidence="6">
    <location>
        <begin position="20"/>
        <end position="51"/>
    </location>
</feature>
<keyword evidence="2" id="KW-0479">Metal-binding</keyword>
<evidence type="ECO:0000256" key="1">
    <source>
        <dbReference type="ARBA" id="ARBA00022485"/>
    </source>
</evidence>
<dbReference type="PANTHER" id="PTHR32479:SF19">
    <property type="entry name" value="ANAEROBIC GLYCEROL-3-PHOSPHATE DEHYDROGENASE SUBUNIT C"/>
    <property type="match status" value="1"/>
</dbReference>
<dbReference type="SUPFAM" id="SSF46548">
    <property type="entry name" value="alpha-helical ferredoxin"/>
    <property type="match status" value="1"/>
</dbReference>
<keyword evidence="1" id="KW-0004">4Fe-4S</keyword>